<dbReference type="Proteomes" id="UP001281410">
    <property type="component" value="Unassembled WGS sequence"/>
</dbReference>
<evidence type="ECO:0008006" key="5">
    <source>
        <dbReference type="Google" id="ProtNLM"/>
    </source>
</evidence>
<sequence>INYRGENDYIPLFNDMRKKGSEMDRYTLSGIITSTGNKVCLVKQLHCFAICVGFDSYTSQNAGFAAPMGRPCLDEAKIIFSEMGDVRDEVSWNSMIVAYGQHRKGLEALSLYQGIVSMGFDVDMYTLAS</sequence>
<evidence type="ECO:0000256" key="1">
    <source>
        <dbReference type="ARBA" id="ARBA00022737"/>
    </source>
</evidence>
<dbReference type="GO" id="GO:0009451">
    <property type="term" value="P:RNA modification"/>
    <property type="evidence" value="ECO:0007669"/>
    <property type="project" value="InterPro"/>
</dbReference>
<keyword evidence="4" id="KW-1185">Reference proteome</keyword>
<comment type="caution">
    <text evidence="3">The sequence shown here is derived from an EMBL/GenBank/DDBJ whole genome shotgun (WGS) entry which is preliminary data.</text>
</comment>
<dbReference type="PANTHER" id="PTHR47926">
    <property type="entry name" value="PENTATRICOPEPTIDE REPEAT-CONTAINING PROTEIN"/>
    <property type="match status" value="1"/>
</dbReference>
<accession>A0AAE0B3T8</accession>
<evidence type="ECO:0000313" key="3">
    <source>
        <dbReference type="EMBL" id="KAK3229261.1"/>
    </source>
</evidence>
<dbReference type="AlphaFoldDB" id="A0AAE0B3T8"/>
<organism evidence="3 4">
    <name type="scientific">Dipteronia sinensis</name>
    <dbReference type="NCBI Taxonomy" id="43782"/>
    <lineage>
        <taxon>Eukaryota</taxon>
        <taxon>Viridiplantae</taxon>
        <taxon>Streptophyta</taxon>
        <taxon>Embryophyta</taxon>
        <taxon>Tracheophyta</taxon>
        <taxon>Spermatophyta</taxon>
        <taxon>Magnoliopsida</taxon>
        <taxon>eudicotyledons</taxon>
        <taxon>Gunneridae</taxon>
        <taxon>Pentapetalae</taxon>
        <taxon>rosids</taxon>
        <taxon>malvids</taxon>
        <taxon>Sapindales</taxon>
        <taxon>Sapindaceae</taxon>
        <taxon>Hippocastanoideae</taxon>
        <taxon>Acereae</taxon>
        <taxon>Dipteronia</taxon>
    </lineage>
</organism>
<protein>
    <recommendedName>
        <fullName evidence="5">Pentatricopeptide repeat-containing protein</fullName>
    </recommendedName>
</protein>
<dbReference type="EMBL" id="JANJYJ010000001">
    <property type="protein sequence ID" value="KAK3229261.1"/>
    <property type="molecule type" value="Genomic_DNA"/>
</dbReference>
<dbReference type="InterPro" id="IPR011990">
    <property type="entry name" value="TPR-like_helical_dom_sf"/>
</dbReference>
<proteinExistence type="predicted"/>
<evidence type="ECO:0000313" key="4">
    <source>
        <dbReference type="Proteomes" id="UP001281410"/>
    </source>
</evidence>
<reference evidence="3" key="1">
    <citation type="journal article" date="2023" name="Plant J.">
        <title>Genome sequences and population genomics provide insights into the demographic history, inbreeding, and mutation load of two 'living fossil' tree species of Dipteronia.</title>
        <authorList>
            <person name="Feng Y."/>
            <person name="Comes H.P."/>
            <person name="Chen J."/>
            <person name="Zhu S."/>
            <person name="Lu R."/>
            <person name="Zhang X."/>
            <person name="Li P."/>
            <person name="Qiu J."/>
            <person name="Olsen K.M."/>
            <person name="Qiu Y."/>
        </authorList>
    </citation>
    <scope>NUCLEOTIDE SEQUENCE</scope>
    <source>
        <strain evidence="3">NBL</strain>
    </source>
</reference>
<dbReference type="PROSITE" id="PS51375">
    <property type="entry name" value="PPR"/>
    <property type="match status" value="1"/>
</dbReference>
<gene>
    <name evidence="3" type="ORF">Dsin_001142</name>
</gene>
<evidence type="ECO:0000256" key="2">
    <source>
        <dbReference type="PROSITE-ProRule" id="PRU00708"/>
    </source>
</evidence>
<dbReference type="Gene3D" id="1.25.40.10">
    <property type="entry name" value="Tetratricopeptide repeat domain"/>
    <property type="match status" value="1"/>
</dbReference>
<dbReference type="GO" id="GO:0003723">
    <property type="term" value="F:RNA binding"/>
    <property type="evidence" value="ECO:0007669"/>
    <property type="project" value="InterPro"/>
</dbReference>
<keyword evidence="1" id="KW-0677">Repeat</keyword>
<dbReference type="NCBIfam" id="TIGR00756">
    <property type="entry name" value="PPR"/>
    <property type="match status" value="1"/>
</dbReference>
<name>A0AAE0B3T8_9ROSI</name>
<feature type="non-terminal residue" evidence="3">
    <location>
        <position position="129"/>
    </location>
</feature>
<dbReference type="InterPro" id="IPR046960">
    <property type="entry name" value="PPR_At4g14850-like_plant"/>
</dbReference>
<feature type="repeat" description="PPR" evidence="2">
    <location>
        <begin position="88"/>
        <end position="122"/>
    </location>
</feature>
<dbReference type="Pfam" id="PF01535">
    <property type="entry name" value="PPR"/>
    <property type="match status" value="1"/>
</dbReference>
<dbReference type="PANTHER" id="PTHR47926:SF533">
    <property type="entry name" value="DYW DOMAIN-CONTAINING PROTEIN"/>
    <property type="match status" value="1"/>
</dbReference>
<dbReference type="InterPro" id="IPR002885">
    <property type="entry name" value="PPR_rpt"/>
</dbReference>
<feature type="non-terminal residue" evidence="3">
    <location>
        <position position="1"/>
    </location>
</feature>